<feature type="transmembrane region" description="Helical" evidence="6">
    <location>
        <begin position="387"/>
        <end position="409"/>
    </location>
</feature>
<keyword evidence="5 6" id="KW-0472">Membrane</keyword>
<evidence type="ECO:0000256" key="3">
    <source>
        <dbReference type="ARBA" id="ARBA00022692"/>
    </source>
</evidence>
<feature type="transmembrane region" description="Helical" evidence="6">
    <location>
        <begin position="148"/>
        <end position="166"/>
    </location>
</feature>
<feature type="transmembrane region" description="Helical" evidence="6">
    <location>
        <begin position="289"/>
        <end position="314"/>
    </location>
</feature>
<dbReference type="InterPro" id="IPR011701">
    <property type="entry name" value="MFS"/>
</dbReference>
<dbReference type="STRING" id="454130.A0A0U5GGA9"/>
<organism evidence="8 9">
    <name type="scientific">Aspergillus calidoustus</name>
    <dbReference type="NCBI Taxonomy" id="454130"/>
    <lineage>
        <taxon>Eukaryota</taxon>
        <taxon>Fungi</taxon>
        <taxon>Dikarya</taxon>
        <taxon>Ascomycota</taxon>
        <taxon>Pezizomycotina</taxon>
        <taxon>Eurotiomycetes</taxon>
        <taxon>Eurotiomycetidae</taxon>
        <taxon>Eurotiales</taxon>
        <taxon>Aspergillaceae</taxon>
        <taxon>Aspergillus</taxon>
        <taxon>Aspergillus subgen. Nidulantes</taxon>
    </lineage>
</organism>
<comment type="subcellular location">
    <subcellularLocation>
        <location evidence="1">Membrane</location>
        <topology evidence="1">Multi-pass membrane protein</topology>
    </subcellularLocation>
</comment>
<feature type="transmembrane region" description="Helical" evidence="6">
    <location>
        <begin position="465"/>
        <end position="488"/>
    </location>
</feature>
<evidence type="ECO:0000256" key="4">
    <source>
        <dbReference type="ARBA" id="ARBA00022989"/>
    </source>
</evidence>
<reference evidence="9" key="1">
    <citation type="journal article" date="2016" name="Genome Announc.">
        <title>Draft genome sequences of fungus Aspergillus calidoustus.</title>
        <authorList>
            <person name="Horn F."/>
            <person name="Linde J."/>
            <person name="Mattern D.J."/>
            <person name="Walther G."/>
            <person name="Guthke R."/>
            <person name="Scherlach K."/>
            <person name="Martin K."/>
            <person name="Brakhage A.A."/>
            <person name="Petzke L."/>
            <person name="Valiante V."/>
        </authorList>
    </citation>
    <scope>NUCLEOTIDE SEQUENCE [LARGE SCALE GENOMIC DNA]</scope>
    <source>
        <strain evidence="9">SF006504</strain>
    </source>
</reference>
<dbReference type="Proteomes" id="UP000054771">
    <property type="component" value="Unassembled WGS sequence"/>
</dbReference>
<dbReference type="OrthoDB" id="5086884at2759"/>
<feature type="transmembrane region" description="Helical" evidence="6">
    <location>
        <begin position="430"/>
        <end position="453"/>
    </location>
</feature>
<protein>
    <recommendedName>
        <fullName evidence="7">Major facilitator superfamily (MFS) profile domain-containing protein</fullName>
    </recommendedName>
</protein>
<dbReference type="InterPro" id="IPR020846">
    <property type="entry name" value="MFS_dom"/>
</dbReference>
<dbReference type="AlphaFoldDB" id="A0A0U5GGA9"/>
<gene>
    <name evidence="8" type="ORF">ASPCAL12945</name>
</gene>
<dbReference type="PANTHER" id="PTHR23506:SF23">
    <property type="entry name" value="GH10249P"/>
    <property type="match status" value="1"/>
</dbReference>
<evidence type="ECO:0000256" key="2">
    <source>
        <dbReference type="ARBA" id="ARBA00022448"/>
    </source>
</evidence>
<dbReference type="InterPro" id="IPR050930">
    <property type="entry name" value="MFS_Vesicular_Transporter"/>
</dbReference>
<dbReference type="SUPFAM" id="SSF103473">
    <property type="entry name" value="MFS general substrate transporter"/>
    <property type="match status" value="1"/>
</dbReference>
<dbReference type="Gene3D" id="1.20.1250.20">
    <property type="entry name" value="MFS general substrate transporter like domains"/>
    <property type="match status" value="1"/>
</dbReference>
<sequence>MGLPAHPTTAMGSDNVTLPRFLKLRSSKSFIIFMIAFAVSTDIFMYGLLVPVTPTALKTKLGISEDKTQSWTSILLALYSAAFLVFSRMSAVPTKHPNPNHSIAIFGHLADRANSRKWPLLLGLVVLGVATALLCIGTHIALWVVGRLLQGAAVAVVWAVGLALLVDTVGEDELGQAIGYVSMGLSIGVLAGPLVGGVVYEHGGYYAVFGVAFGLIGIDLVLRLAVIEKKEAAWWLAPTQPERHGEDTTDCSVVCEADERASTPQAPQPLNDTKYPLRQLATLLRSPRLLASLWGTFVVSLVLTSFDSVLPLFVEEVFGWRQTGQGLIFIALVVPHILDPLIGSLADRHPHAARFLISGAFLSATAPAVCLRLITTDSLDDKILLCALLALLGLCLALANTPLMLEVFLAVKAKEATLSGGRLDANRGGAVAFAFGLSNMAFAAGSLVGPFFAGYIRQRVGWGTFAWAMGLVLGVSSVPTVLVTGGWIGKRGI</sequence>
<feature type="transmembrane region" description="Helical" evidence="6">
    <location>
        <begin position="355"/>
        <end position="375"/>
    </location>
</feature>
<evidence type="ECO:0000259" key="7">
    <source>
        <dbReference type="PROSITE" id="PS50850"/>
    </source>
</evidence>
<accession>A0A0U5GGA9</accession>
<evidence type="ECO:0000313" key="9">
    <source>
        <dbReference type="Proteomes" id="UP000054771"/>
    </source>
</evidence>
<dbReference type="EMBL" id="CDMC01000015">
    <property type="protein sequence ID" value="CEL09816.1"/>
    <property type="molecule type" value="Genomic_DNA"/>
</dbReference>
<evidence type="ECO:0000256" key="6">
    <source>
        <dbReference type="SAM" id="Phobius"/>
    </source>
</evidence>
<evidence type="ECO:0000256" key="1">
    <source>
        <dbReference type="ARBA" id="ARBA00004141"/>
    </source>
</evidence>
<keyword evidence="2" id="KW-0813">Transport</keyword>
<dbReference type="Pfam" id="PF07690">
    <property type="entry name" value="MFS_1"/>
    <property type="match status" value="1"/>
</dbReference>
<proteinExistence type="predicted"/>
<evidence type="ECO:0000313" key="8">
    <source>
        <dbReference type="EMBL" id="CEL09816.1"/>
    </source>
</evidence>
<name>A0A0U5GGA9_ASPCI</name>
<dbReference type="GO" id="GO:0022857">
    <property type="term" value="F:transmembrane transporter activity"/>
    <property type="evidence" value="ECO:0007669"/>
    <property type="project" value="InterPro"/>
</dbReference>
<dbReference type="InterPro" id="IPR036259">
    <property type="entry name" value="MFS_trans_sf"/>
</dbReference>
<feature type="transmembrane region" description="Helical" evidence="6">
    <location>
        <begin position="69"/>
        <end position="86"/>
    </location>
</feature>
<dbReference type="PROSITE" id="PS50850">
    <property type="entry name" value="MFS"/>
    <property type="match status" value="1"/>
</dbReference>
<feature type="transmembrane region" description="Helical" evidence="6">
    <location>
        <begin position="326"/>
        <end position="343"/>
    </location>
</feature>
<keyword evidence="9" id="KW-1185">Reference proteome</keyword>
<feature type="transmembrane region" description="Helical" evidence="6">
    <location>
        <begin position="178"/>
        <end position="200"/>
    </location>
</feature>
<feature type="transmembrane region" description="Helical" evidence="6">
    <location>
        <begin position="30"/>
        <end position="49"/>
    </location>
</feature>
<evidence type="ECO:0000256" key="5">
    <source>
        <dbReference type="ARBA" id="ARBA00023136"/>
    </source>
</evidence>
<feature type="transmembrane region" description="Helical" evidence="6">
    <location>
        <begin position="206"/>
        <end position="226"/>
    </location>
</feature>
<keyword evidence="3 6" id="KW-0812">Transmembrane</keyword>
<dbReference type="PANTHER" id="PTHR23506">
    <property type="entry name" value="GH10249P"/>
    <property type="match status" value="1"/>
</dbReference>
<dbReference type="OMA" id="GYYAPFG"/>
<keyword evidence="4 6" id="KW-1133">Transmembrane helix</keyword>
<feature type="domain" description="Major facilitator superfamily (MFS) profile" evidence="7">
    <location>
        <begin position="31"/>
        <end position="492"/>
    </location>
</feature>
<feature type="transmembrane region" description="Helical" evidence="6">
    <location>
        <begin position="120"/>
        <end position="142"/>
    </location>
</feature>
<dbReference type="GO" id="GO:0016020">
    <property type="term" value="C:membrane"/>
    <property type="evidence" value="ECO:0007669"/>
    <property type="project" value="UniProtKB-SubCell"/>
</dbReference>